<evidence type="ECO:0000256" key="1">
    <source>
        <dbReference type="SAM" id="MobiDB-lite"/>
    </source>
</evidence>
<feature type="compositionally biased region" description="Polar residues" evidence="1">
    <location>
        <begin position="37"/>
        <end position="46"/>
    </location>
</feature>
<protein>
    <submittedName>
        <fullName evidence="3">Uncharacterized protein</fullName>
    </submittedName>
</protein>
<feature type="region of interest" description="Disordered" evidence="1">
    <location>
        <begin position="37"/>
        <end position="76"/>
    </location>
</feature>
<name>A0A3N4HZL3_ASCIM</name>
<evidence type="ECO:0000313" key="4">
    <source>
        <dbReference type="Proteomes" id="UP000275078"/>
    </source>
</evidence>
<sequence length="427" mass="47954">MRPLVLLFIASTIGPVFPHVISSPPTLSGHLEKRAVNVSSHAGQDTPTPPRKGSKGYKSSSQSTSARPVLPSYPESITNPVDPSSWLMEFARSAKVAPYWHFTETLWQPCQRHRQPIPSSEACVPTCDDIYSHTHLALFTGYCGINVPICTFATFVLPDELCPGRVNSYKLRCPDSIEQFNKIKYDVQNSRDRGPYYERAPISLFLTQIEAGTLPPPSQCKVLNPTIEDTTMNTRSLPRISHSKPPKRRNPHGEATPTPHASKLLKRDYKHRRYLDSKGLYRMYSIEGPRLPLPNRPNSINRPFDCYDAEAMASAERVYLNNVTLPVEICWYAVGTKDIPEERCPGIRTPDSCPQNDEELVEAIMAFGKLVNAPSFSEREDVIRLLEVAIAREEPFCDVEDKSCAGPEENGIDTTPYYPTTFDDIRS</sequence>
<feature type="chain" id="PRO_5018153888" evidence="2">
    <location>
        <begin position="19"/>
        <end position="427"/>
    </location>
</feature>
<keyword evidence="4" id="KW-1185">Reference proteome</keyword>
<gene>
    <name evidence="3" type="ORF">BJ508DRAFT_330234</name>
</gene>
<feature type="region of interest" description="Disordered" evidence="1">
    <location>
        <begin position="231"/>
        <end position="263"/>
    </location>
</feature>
<feature type="signal peptide" evidence="2">
    <location>
        <begin position="1"/>
        <end position="18"/>
    </location>
</feature>
<dbReference type="Proteomes" id="UP000275078">
    <property type="component" value="Unassembled WGS sequence"/>
</dbReference>
<keyword evidence="2" id="KW-0732">Signal</keyword>
<evidence type="ECO:0000313" key="3">
    <source>
        <dbReference type="EMBL" id="RPA77381.1"/>
    </source>
</evidence>
<dbReference type="AlphaFoldDB" id="A0A3N4HZL3"/>
<dbReference type="EMBL" id="ML119727">
    <property type="protein sequence ID" value="RPA77381.1"/>
    <property type="molecule type" value="Genomic_DNA"/>
</dbReference>
<feature type="compositionally biased region" description="Low complexity" evidence="1">
    <location>
        <begin position="56"/>
        <end position="65"/>
    </location>
</feature>
<organism evidence="3 4">
    <name type="scientific">Ascobolus immersus RN42</name>
    <dbReference type="NCBI Taxonomy" id="1160509"/>
    <lineage>
        <taxon>Eukaryota</taxon>
        <taxon>Fungi</taxon>
        <taxon>Dikarya</taxon>
        <taxon>Ascomycota</taxon>
        <taxon>Pezizomycotina</taxon>
        <taxon>Pezizomycetes</taxon>
        <taxon>Pezizales</taxon>
        <taxon>Ascobolaceae</taxon>
        <taxon>Ascobolus</taxon>
    </lineage>
</organism>
<feature type="compositionally biased region" description="Basic residues" evidence="1">
    <location>
        <begin position="241"/>
        <end position="250"/>
    </location>
</feature>
<reference evidence="3 4" key="1">
    <citation type="journal article" date="2018" name="Nat. Ecol. Evol.">
        <title>Pezizomycetes genomes reveal the molecular basis of ectomycorrhizal truffle lifestyle.</title>
        <authorList>
            <person name="Murat C."/>
            <person name="Payen T."/>
            <person name="Noel B."/>
            <person name="Kuo A."/>
            <person name="Morin E."/>
            <person name="Chen J."/>
            <person name="Kohler A."/>
            <person name="Krizsan K."/>
            <person name="Balestrini R."/>
            <person name="Da Silva C."/>
            <person name="Montanini B."/>
            <person name="Hainaut M."/>
            <person name="Levati E."/>
            <person name="Barry K.W."/>
            <person name="Belfiori B."/>
            <person name="Cichocki N."/>
            <person name="Clum A."/>
            <person name="Dockter R.B."/>
            <person name="Fauchery L."/>
            <person name="Guy J."/>
            <person name="Iotti M."/>
            <person name="Le Tacon F."/>
            <person name="Lindquist E.A."/>
            <person name="Lipzen A."/>
            <person name="Malagnac F."/>
            <person name="Mello A."/>
            <person name="Molinier V."/>
            <person name="Miyauchi S."/>
            <person name="Poulain J."/>
            <person name="Riccioni C."/>
            <person name="Rubini A."/>
            <person name="Sitrit Y."/>
            <person name="Splivallo R."/>
            <person name="Traeger S."/>
            <person name="Wang M."/>
            <person name="Zifcakova L."/>
            <person name="Wipf D."/>
            <person name="Zambonelli A."/>
            <person name="Paolocci F."/>
            <person name="Nowrousian M."/>
            <person name="Ottonello S."/>
            <person name="Baldrian P."/>
            <person name="Spatafora J.W."/>
            <person name="Henrissat B."/>
            <person name="Nagy L.G."/>
            <person name="Aury J.M."/>
            <person name="Wincker P."/>
            <person name="Grigoriev I.V."/>
            <person name="Bonfante P."/>
            <person name="Martin F.M."/>
        </authorList>
    </citation>
    <scope>NUCLEOTIDE SEQUENCE [LARGE SCALE GENOMIC DNA]</scope>
    <source>
        <strain evidence="3 4">RN42</strain>
    </source>
</reference>
<accession>A0A3N4HZL3</accession>
<proteinExistence type="predicted"/>
<evidence type="ECO:0000256" key="2">
    <source>
        <dbReference type="SAM" id="SignalP"/>
    </source>
</evidence>